<dbReference type="Proteomes" id="UP001187682">
    <property type="component" value="Unassembled WGS sequence"/>
</dbReference>
<evidence type="ECO:0000256" key="1">
    <source>
        <dbReference type="ARBA" id="ARBA00002687"/>
    </source>
</evidence>
<feature type="region of interest" description="Disordered" evidence="6">
    <location>
        <begin position="366"/>
        <end position="493"/>
    </location>
</feature>
<feature type="compositionally biased region" description="Basic and acidic residues" evidence="6">
    <location>
        <begin position="1974"/>
        <end position="1988"/>
    </location>
</feature>
<dbReference type="GO" id="GO:0031491">
    <property type="term" value="F:nucleosome binding"/>
    <property type="evidence" value="ECO:0007669"/>
    <property type="project" value="TreeGrafter"/>
</dbReference>
<dbReference type="GO" id="GO:0005634">
    <property type="term" value="C:nucleus"/>
    <property type="evidence" value="ECO:0007669"/>
    <property type="project" value="UniProtKB-SubCell"/>
</dbReference>
<feature type="compositionally biased region" description="Basic and acidic residues" evidence="6">
    <location>
        <begin position="420"/>
        <end position="450"/>
    </location>
</feature>
<comment type="function">
    <text evidence="1">Has a role in a nucleosome assembly pathway that is required for the integrity of heterochromatin and proper chromosome segregation.</text>
</comment>
<dbReference type="GO" id="GO:0000417">
    <property type="term" value="C:HIR complex"/>
    <property type="evidence" value="ECO:0007669"/>
    <property type="project" value="TreeGrafter"/>
</dbReference>
<feature type="compositionally biased region" description="Acidic residues" evidence="6">
    <location>
        <begin position="1862"/>
        <end position="1884"/>
    </location>
</feature>
<dbReference type="EMBL" id="ONZQ02000009">
    <property type="protein sequence ID" value="SPO04042.1"/>
    <property type="molecule type" value="Genomic_DNA"/>
</dbReference>
<keyword evidence="5" id="KW-0539">Nucleus</keyword>
<proteinExistence type="inferred from homology"/>
<evidence type="ECO:0000256" key="6">
    <source>
        <dbReference type="SAM" id="MobiDB-lite"/>
    </source>
</evidence>
<dbReference type="InterPro" id="IPR033053">
    <property type="entry name" value="Hir3/CABIN1"/>
</dbReference>
<evidence type="ECO:0000313" key="7">
    <source>
        <dbReference type="EMBL" id="SPO04042.1"/>
    </source>
</evidence>
<feature type="compositionally biased region" description="Basic and acidic residues" evidence="6">
    <location>
        <begin position="1763"/>
        <end position="1773"/>
    </location>
</feature>
<sequence>MSGHLAKRPDDICMTVSVIATPEAIVSFKGGRAVLAVDHGAARVKTTDLPAFQAINVELEEDVEDEIDTLKELQVDDALKLFQTALKLHAQGPSSYDDAEKAYEELFQSEIFKYPEAATEYDRVERQPDQPDLTALSATTPTFGPELTVVTPADIDGAGTSLPQALYLAHKNRGQLVVDRLRHEAKKNKASPNEFFCRSDVVDNARSALVEFYSALDRDPSDAELWRRASRVAAFLKSTRTSRYCLEAAVELDDDPAVLEVQPPSLVEGLAGEQLKNQLSVLSDDMALSHPVMAPWMDREVPQLIKRFLDPIPFLPDPAQDLGGTRVDYDALHREKAVIAIPGPSWKDLGFALVEFATEQGISGDAITLDVPDLPDEDTPMEESPHASGELDDDDRHDSPSAQLRAEVGSPEEIQSKSPASEDDKAVDEAQKPPADETQKCPEADRKDRSASAPNRKRSQSTAGVTEGQEEENGTEKRSKRTRRRETLPEETVDPSALYASKIAEYQAADKNLFQMTKDILENLGVTDTATLDALAEVLESCDSEDRLSKFTSLASSDLRTALTAFNEPIAKILSGKKEQPSLSLSSFLEHAKGGSQKLAPAPAFEEAKGLKAFVNKVNAGWFTIHDVAFEWMKRLCPSYLTSKWPDEMKVAVVQLTSRLDAELYGRVAEELSAIDKTDGATDSSGGESLVNLIQMLFELHLDVYERITNPNSIVEYSVRVETRGRLERWQDLASTALRRSARPATDPICLRFIWASIFSTGVLEPHAPRDHILQCYASFRSLLVADECEPIYLPNNAIIPVISSDAVDREISKLTTMDFFLGLFQDDMNDPVSVIESLEPVLNPSSVFVREGSNDSTSTDLEDGREKIPIKECASQGLHDLWGFLQSSNTELRLFLWSRLSEAYGAIKYTTKQFSCRLRSIEMVVADLTSDAYLKTPDESRRAVFMKLLKALDELLIQALTLALNEAASFEIIDDDHLRSSSSALARINCLLHTAAICEDEMRIASTLPSPTSTSALQLFLNKLREMQVRAWSLQYTLFRAGIRVNTEIFTNPDNDLAEFLAAVHHVLGIRKFCKASNKIFLKMMRVELLKLSTIENWEDYLGQVLYDLHGLKLGVGMWEVEDHQCQPEKLEKRTTIHLVERITILASRMPIKELLKSDLKTTIERMQQTMGQTKSTPQMIHNLRNFTEFLKRPIHPLRLYDARKGNVTLDAVGINTTESNIAKHGWFFLLGMIALTKFKGVDLNRRQTPGATDDLRIAATFMRLQLQFTPGKWDAWFRLAECFDYELDEAVLWTADKMNKDRAELVKLQRSAIHCYTLALSNSRGVDPGGEDSGTLYELYHKFGMRLYASSREPFAMEAFQHADQKRFFIAAVGSGTYQRAVHDEMTEYRVWKYAAWLFSRAMAIRPKDWKNQYMRSKCLWKMYWKSDLDKESLPQVLSALREATAVAAAIPKSRHSDPIVEPHYKILSVLHKLVMDQQIEGGVAAEILAEQPFGLPFGEDKSALDDKGTWVEYVLKSLRHLRDKDKSNWQHRLIMRHANILFYDDEDEGGDQGFLKIPARAAFNVLRESMFTKTMVMNVWKCDAERAGRHHVYTEQYIRFMVKLLVILEDRVNLEAVLRRIRKKGADFYHFSDLWQSCCVAYVQLLRTTYNVAPTLDDAFKSVGMEEFEGNTENVLEWASKDPEAPALGCLKDAIELKKLNANLMKATVIDDLISDCYTMIYLDARPVAEEEKVAETAEASAAQSPEAMAVDEEAKVVDANEGGGEKSRGELGGALGASDVDGAGSNAPTEAEAERENEVVPAAAVSKSRRAGVRRPDILRKAENIVQRLLEPKVESAGSKSRAASVSSGKNAAGGDGDASDVEMEDAAGGDETKDEDETKEGEGEGGAGAGARDTEEDGGGAQEGGSSPLGSVHEADESDLSDVPHDDEEAEKEEEEGKGEKEEDKEKAEGEKKEKDVPMRPLLFPNLRRSSEGGKGRRSSGEE</sequence>
<gene>
    <name evidence="7" type="ORF">DNG_06725</name>
</gene>
<dbReference type="PANTHER" id="PTHR15502:SF7">
    <property type="entry name" value="CALCINEURIN-BINDING PROTEIN CABIN-1"/>
    <property type="match status" value="1"/>
</dbReference>
<protein>
    <recommendedName>
        <fullName evidence="4">Histone transcription regulator 3 homolog</fullName>
    </recommendedName>
</protein>
<comment type="caution">
    <text evidence="7">The sequence shown here is derived from an EMBL/GenBank/DDBJ whole genome shotgun (WGS) entry which is preliminary data.</text>
</comment>
<evidence type="ECO:0000313" key="8">
    <source>
        <dbReference type="Proteomes" id="UP001187682"/>
    </source>
</evidence>
<keyword evidence="8" id="KW-1185">Reference proteome</keyword>
<evidence type="ECO:0000256" key="4">
    <source>
        <dbReference type="ARBA" id="ARBA00014848"/>
    </source>
</evidence>
<feature type="region of interest" description="Disordered" evidence="6">
    <location>
        <begin position="1835"/>
        <end position="1988"/>
    </location>
</feature>
<organism evidence="7 8">
    <name type="scientific">Cephalotrichum gorgonifer</name>
    <dbReference type="NCBI Taxonomy" id="2041049"/>
    <lineage>
        <taxon>Eukaryota</taxon>
        <taxon>Fungi</taxon>
        <taxon>Dikarya</taxon>
        <taxon>Ascomycota</taxon>
        <taxon>Pezizomycotina</taxon>
        <taxon>Sordariomycetes</taxon>
        <taxon>Hypocreomycetidae</taxon>
        <taxon>Microascales</taxon>
        <taxon>Microascaceae</taxon>
        <taxon>Cephalotrichum</taxon>
    </lineage>
</organism>
<dbReference type="Gene3D" id="1.25.40.10">
    <property type="entry name" value="Tetratricopeptide repeat domain"/>
    <property type="match status" value="1"/>
</dbReference>
<comment type="subcellular location">
    <subcellularLocation>
        <location evidence="2">Nucleus</location>
    </subcellularLocation>
</comment>
<feature type="region of interest" description="Disordered" evidence="6">
    <location>
        <begin position="1763"/>
        <end position="1816"/>
    </location>
</feature>
<dbReference type="GO" id="GO:0006325">
    <property type="term" value="P:chromatin organization"/>
    <property type="evidence" value="ECO:0007669"/>
    <property type="project" value="InterPro"/>
</dbReference>
<feature type="compositionally biased region" description="Acidic residues" evidence="6">
    <location>
        <begin position="1921"/>
        <end position="1942"/>
    </location>
</feature>
<accession>A0AAE8N0Z3</accession>
<comment type="similarity">
    <text evidence="3">Belongs to the HIR3 family.</text>
</comment>
<dbReference type="PANTHER" id="PTHR15502">
    <property type="entry name" value="CALCINEURIN-BINDING PROTEIN CABIN 1-RELATED"/>
    <property type="match status" value="1"/>
</dbReference>
<name>A0AAE8N0Z3_9PEZI</name>
<evidence type="ECO:0000256" key="2">
    <source>
        <dbReference type="ARBA" id="ARBA00004123"/>
    </source>
</evidence>
<reference evidence="7" key="1">
    <citation type="submission" date="2018-03" db="EMBL/GenBank/DDBJ databases">
        <authorList>
            <person name="Guldener U."/>
        </authorList>
    </citation>
    <scope>NUCLEOTIDE SEQUENCE</scope>
</reference>
<evidence type="ECO:0000256" key="5">
    <source>
        <dbReference type="ARBA" id="ARBA00023242"/>
    </source>
</evidence>
<evidence type="ECO:0000256" key="3">
    <source>
        <dbReference type="ARBA" id="ARBA00007335"/>
    </source>
</evidence>
<dbReference type="InterPro" id="IPR011990">
    <property type="entry name" value="TPR-like_helical_dom_sf"/>
</dbReference>
<feature type="compositionally biased region" description="Polar residues" evidence="6">
    <location>
        <begin position="1842"/>
        <end position="1854"/>
    </location>
</feature>
<feature type="compositionally biased region" description="Basic and acidic residues" evidence="6">
    <location>
        <begin position="1943"/>
        <end position="1963"/>
    </location>
</feature>